<dbReference type="Pfam" id="PF08711">
    <property type="entry name" value="Med26"/>
    <property type="match status" value="1"/>
</dbReference>
<feature type="compositionally biased region" description="Polar residues" evidence="4">
    <location>
        <begin position="324"/>
        <end position="333"/>
    </location>
</feature>
<dbReference type="GO" id="GO:0005634">
    <property type="term" value="C:nucleus"/>
    <property type="evidence" value="ECO:0007669"/>
    <property type="project" value="UniProtKB-SubCell"/>
</dbReference>
<dbReference type="OMA" id="NGPPQIW"/>
<feature type="region of interest" description="Disordered" evidence="4">
    <location>
        <begin position="894"/>
        <end position="1030"/>
    </location>
</feature>
<feature type="compositionally biased region" description="Polar residues" evidence="4">
    <location>
        <begin position="922"/>
        <end position="933"/>
    </location>
</feature>
<dbReference type="InterPro" id="IPR035441">
    <property type="entry name" value="TFIIS/LEDGF_dom_sf"/>
</dbReference>
<dbReference type="FunCoup" id="E0VJT0">
    <property type="interactions" value="1252"/>
</dbReference>
<dbReference type="EMBL" id="AAZO01002894">
    <property type="status" value="NOT_ANNOTATED_CDS"/>
    <property type="molecule type" value="Genomic_DNA"/>
</dbReference>
<evidence type="ECO:0000256" key="3">
    <source>
        <dbReference type="PROSITE-ProRule" id="PRU00649"/>
    </source>
</evidence>
<dbReference type="Gene3D" id="1.20.930.10">
    <property type="entry name" value="Conserved domain common to transcription factors TFIIS, elongin A, CRSP70"/>
    <property type="match status" value="1"/>
</dbReference>
<dbReference type="eggNOG" id="ENOG502QQ2I">
    <property type="taxonomic scope" value="Eukaryota"/>
</dbReference>
<dbReference type="GO" id="GO:0072357">
    <property type="term" value="C:PTW/PP1 phosphatase complex"/>
    <property type="evidence" value="ECO:0007669"/>
    <property type="project" value="TreeGrafter"/>
</dbReference>
<dbReference type="SMART" id="SM00509">
    <property type="entry name" value="TFS2N"/>
    <property type="match status" value="1"/>
</dbReference>
<dbReference type="RefSeq" id="XP_002426374.1">
    <property type="nucleotide sequence ID" value="XM_002426329.1"/>
</dbReference>
<feature type="region of interest" description="Disordered" evidence="4">
    <location>
        <begin position="357"/>
        <end position="767"/>
    </location>
</feature>
<dbReference type="PROSITE" id="PS51319">
    <property type="entry name" value="TFIIS_N"/>
    <property type="match status" value="1"/>
</dbReference>
<feature type="compositionally biased region" description="Polar residues" evidence="4">
    <location>
        <begin position="993"/>
        <end position="1002"/>
    </location>
</feature>
<dbReference type="InterPro" id="IPR003617">
    <property type="entry name" value="TFIIS/CRSP70_N_sub"/>
</dbReference>
<dbReference type="SUPFAM" id="SSF47676">
    <property type="entry name" value="Conserved domain common to transcription factors TFIIS, elongin A, CRSP70"/>
    <property type="match status" value="1"/>
</dbReference>
<reference evidence="6" key="1">
    <citation type="submission" date="2007-04" db="EMBL/GenBank/DDBJ databases">
        <title>Annotation of Pediculus humanus corporis strain USDA.</title>
        <authorList>
            <person name="Kirkness E."/>
            <person name="Hannick L."/>
            <person name="Hass B."/>
            <person name="Bruggner R."/>
            <person name="Lawson D."/>
            <person name="Bidwell S."/>
            <person name="Joardar V."/>
            <person name="Caler E."/>
            <person name="Walenz B."/>
            <person name="Inman J."/>
            <person name="Schobel S."/>
            <person name="Galinsky K."/>
            <person name="Amedeo P."/>
            <person name="Strausberg R."/>
        </authorList>
    </citation>
    <scope>NUCLEOTIDE SEQUENCE</scope>
    <source>
        <strain evidence="6">USDA</strain>
    </source>
</reference>
<feature type="compositionally biased region" description="Basic and acidic residues" evidence="4">
    <location>
        <begin position="427"/>
        <end position="492"/>
    </location>
</feature>
<evidence type="ECO:0000256" key="4">
    <source>
        <dbReference type="SAM" id="MobiDB-lite"/>
    </source>
</evidence>
<evidence type="ECO:0000313" key="7">
    <source>
        <dbReference type="EnsemblMetazoa" id="PHUM249700-PA"/>
    </source>
</evidence>
<dbReference type="AlphaFoldDB" id="E0VJT0"/>
<evidence type="ECO:0000256" key="2">
    <source>
        <dbReference type="ARBA" id="ARBA00023242"/>
    </source>
</evidence>
<feature type="compositionally biased region" description="Basic and acidic residues" evidence="4">
    <location>
        <begin position="585"/>
        <end position="620"/>
    </location>
</feature>
<dbReference type="CTD" id="8238821"/>
<feature type="compositionally biased region" description="Low complexity" evidence="4">
    <location>
        <begin position="695"/>
        <end position="706"/>
    </location>
</feature>
<dbReference type="InParanoid" id="E0VJT0"/>
<dbReference type="EnsemblMetazoa" id="PHUM249700-RA">
    <property type="protein sequence ID" value="PHUM249700-PA"/>
    <property type="gene ID" value="PHUM249700"/>
</dbReference>
<comment type="subcellular location">
    <subcellularLocation>
        <location evidence="1 3">Nucleus</location>
    </subcellularLocation>
</comment>
<feature type="compositionally biased region" description="Basic and acidic residues" evidence="4">
    <location>
        <begin position="535"/>
        <end position="550"/>
    </location>
</feature>
<feature type="domain" description="TFIIS N-terminal" evidence="5">
    <location>
        <begin position="83"/>
        <end position="157"/>
    </location>
</feature>
<dbReference type="Proteomes" id="UP000009046">
    <property type="component" value="Unassembled WGS sequence"/>
</dbReference>
<dbReference type="HOGENOM" id="CLU_005654_0_0_1"/>
<dbReference type="GO" id="GO:0000785">
    <property type="term" value="C:chromatin"/>
    <property type="evidence" value="ECO:0007669"/>
    <property type="project" value="TreeGrafter"/>
</dbReference>
<feature type="compositionally biased region" description="Low complexity" evidence="4">
    <location>
        <begin position="964"/>
        <end position="992"/>
    </location>
</feature>
<accession>E0VJT0</accession>
<proteinExistence type="predicted"/>
<evidence type="ECO:0000313" key="8">
    <source>
        <dbReference type="Proteomes" id="UP000009046"/>
    </source>
</evidence>
<feature type="compositionally biased region" description="Basic and acidic residues" evidence="4">
    <location>
        <begin position="359"/>
        <end position="368"/>
    </location>
</feature>
<protein>
    <submittedName>
        <fullName evidence="6 7">Pnuts protein, putative</fullName>
    </submittedName>
</protein>
<sequence length="1173" mass="130845">MIRDFFTSFQNNSPKIDPSQLLDCLDSLLGSDGGIKGETEVKRLAVLMTKFSKKLVSKCIYILILKSTEPDLLAKFMAEGGWALIFQWLDEGISNNNHALICEILGLLLKCPISLDRLKENNCPKVVKGLSKDSDSEEVKSLASKLVEQWLKFIKSGQAAISDVAMAAVSTPADVSKPAITVLPSNYTVVSTVAINSGSGTGTGVKKASSLPRKVSKPGIQIVRESSSSEEEEVSQLDSLPLYKITVRDGKSVLAKVGTKTLLPVNKKIESDVDAVNTIASVVLKSDPISKKFRYITKPISEKEKSDVNELKHDDLSNRDISDNHQLVTSGNNDTLSKQKIVLPKCDKDESIIVDESESSLKSKENKSKVFSSKTCKESIRPKDNQKSVKNSKEYDSEKNRDKSKDRKSSRDSDKDRKKSDHKSHKGDKSRERDREKDKYKNKEKDCLKEKHKESDKSKLKEKYGKEKEGGKTSEKVQTQADKDKDTLERLKTPAINLLGKIPKKSSSHNLNSSTKAIGSSNNTQTNKQTSYVESADKIGDTKKVIDGRPLKMRPKTVKTFNSKFRSTGLEEEIKPPPSRSNIKKKADEKRPLGKYETLTKNDGSSPKESHQPPEKKPKLSSDVSIDLQKDKILEKPGGIKLIPPKPKPTLLESDMFSDALTASTKFEPRKRKRRISSNKDGVEAKKEIKDENITTNSTTTTTTTTDQSLSPKDVKPSFKFYRDTLEDDEEKNKENSETIKLEPKTESNDEESVKQTTDIFQDSNKPQAKLYPNGVLICKSRKGPKKSVTWKEDSELTAIRFFELDETERVNVTRTFVDMKLMERSHEREAFQLARKLATDDTMEERIPWGPLYEVDIPPDRRSTVEPGKSSLEKNVQYAREKTVLQAIYFHRNSIPDSPSEPDPEIHPTTDPKIIPLDDITGNSESVSNFQNIPWPEPKPALVPPSPPQSQKQMGVQHHHHQQQQQQQQQHQHQQQQHSHHTQSSSGPHQQNYTAGYSTVGNFPGYPQMGMPGMMPPGQGNWRSGDGKDMGMNMQFQPNGPMCPQMGGQPPNMFNPPGSDGFPMNGLSMPGFNPGYPMACDPNMYGPPMGAMNMGGPPPGQWNRGGGGGWQGGRPFMGPVNMQPKFQKGVCHHFAKFGNCARGTDSTSLWFCTSVDSNEETCHGREYLFTLC</sequence>
<feature type="compositionally biased region" description="Basic and acidic residues" evidence="4">
    <location>
        <begin position="304"/>
        <end position="323"/>
    </location>
</feature>
<dbReference type="GeneID" id="8238821"/>
<feature type="compositionally biased region" description="Low complexity" evidence="4">
    <location>
        <begin position="1005"/>
        <end position="1021"/>
    </location>
</feature>
<feature type="compositionally biased region" description="Basic and acidic residues" evidence="4">
    <location>
        <begin position="713"/>
        <end position="754"/>
    </location>
</feature>
<dbReference type="PANTHER" id="PTHR46557">
    <property type="entry name" value="SERINE/THREONINE-PROTEIN PHOSPHATASE 1 REGULATORY SUBUNIT 10-RELATED"/>
    <property type="match status" value="1"/>
</dbReference>
<dbReference type="InterPro" id="IPR017923">
    <property type="entry name" value="TFIIS_N"/>
</dbReference>
<feature type="compositionally biased region" description="Polar residues" evidence="4">
    <location>
        <begin position="755"/>
        <end position="767"/>
    </location>
</feature>
<name>E0VJT0_PEDHC</name>
<dbReference type="PANTHER" id="PTHR46557:SF1">
    <property type="entry name" value="SERINE_THREONINE-PROTEIN PHOSPHATASE 1 REGULATORY SUBUNIT 10"/>
    <property type="match status" value="1"/>
</dbReference>
<feature type="compositionally biased region" description="Pro residues" evidence="4">
    <location>
        <begin position="936"/>
        <end position="949"/>
    </location>
</feature>
<reference evidence="6" key="2">
    <citation type="submission" date="2007-04" db="EMBL/GenBank/DDBJ databases">
        <title>The genome of the human body louse.</title>
        <authorList>
            <consortium name="The Human Body Louse Genome Consortium"/>
            <person name="Kirkness E."/>
            <person name="Walenz B."/>
            <person name="Hass B."/>
            <person name="Bruggner R."/>
            <person name="Strausberg R."/>
        </authorList>
    </citation>
    <scope>NUCLEOTIDE SEQUENCE</scope>
    <source>
        <strain evidence="6">USDA</strain>
    </source>
</reference>
<reference evidence="7" key="3">
    <citation type="submission" date="2021-02" db="UniProtKB">
        <authorList>
            <consortium name="EnsemblMetazoa"/>
        </authorList>
    </citation>
    <scope>IDENTIFICATION</scope>
    <source>
        <strain evidence="7">USDA</strain>
    </source>
</reference>
<evidence type="ECO:0000256" key="1">
    <source>
        <dbReference type="ARBA" id="ARBA00004123"/>
    </source>
</evidence>
<organism>
    <name type="scientific">Pediculus humanus subsp. corporis</name>
    <name type="common">Body louse</name>
    <dbReference type="NCBI Taxonomy" id="121224"/>
    <lineage>
        <taxon>Eukaryota</taxon>
        <taxon>Metazoa</taxon>
        <taxon>Ecdysozoa</taxon>
        <taxon>Arthropoda</taxon>
        <taxon>Hexapoda</taxon>
        <taxon>Insecta</taxon>
        <taxon>Pterygota</taxon>
        <taxon>Neoptera</taxon>
        <taxon>Paraneoptera</taxon>
        <taxon>Psocodea</taxon>
        <taxon>Troctomorpha</taxon>
        <taxon>Phthiraptera</taxon>
        <taxon>Anoplura</taxon>
        <taxon>Pediculidae</taxon>
        <taxon>Pediculus</taxon>
    </lineage>
</organism>
<evidence type="ECO:0000259" key="5">
    <source>
        <dbReference type="PROSITE" id="PS51319"/>
    </source>
</evidence>
<dbReference type="KEGG" id="phu:Phum_PHUM249700"/>
<keyword evidence="8" id="KW-1185">Reference proteome</keyword>
<feature type="region of interest" description="Disordered" evidence="4">
    <location>
        <begin position="304"/>
        <end position="333"/>
    </location>
</feature>
<feature type="compositionally biased region" description="Polar residues" evidence="4">
    <location>
        <begin position="508"/>
        <end position="533"/>
    </location>
</feature>
<evidence type="ECO:0000313" key="6">
    <source>
        <dbReference type="EMBL" id="EEB13636.1"/>
    </source>
</evidence>
<dbReference type="GO" id="GO:0008157">
    <property type="term" value="F:protein phosphatase 1 binding"/>
    <property type="evidence" value="ECO:0007669"/>
    <property type="project" value="TreeGrafter"/>
</dbReference>
<dbReference type="STRING" id="121224.E0VJT0"/>
<dbReference type="OrthoDB" id="2138378at2759"/>
<dbReference type="EMBL" id="DS235226">
    <property type="protein sequence ID" value="EEB13636.1"/>
    <property type="molecule type" value="Genomic_DNA"/>
</dbReference>
<feature type="compositionally biased region" description="Basic and acidic residues" evidence="4">
    <location>
        <begin position="375"/>
        <end position="419"/>
    </location>
</feature>
<gene>
    <name evidence="7" type="primary">8238821</name>
    <name evidence="6" type="ORF">Phum_PHUM249700</name>
</gene>
<dbReference type="VEuPathDB" id="VectorBase:PHUM249700"/>
<feature type="compositionally biased region" description="Basic and acidic residues" evidence="4">
    <location>
        <begin position="681"/>
        <end position="693"/>
    </location>
</feature>
<keyword evidence="2 3" id="KW-0539">Nucleus</keyword>